<dbReference type="RefSeq" id="WP_106586736.1">
    <property type="nucleotide sequence ID" value="NZ_PYGA01000035.1"/>
</dbReference>
<feature type="binding site" evidence="1">
    <location>
        <position position="358"/>
    </location>
    <ligand>
        <name>Mg(2+)</name>
        <dbReference type="ChEBI" id="CHEBI:18420"/>
        <label>1</label>
    </ligand>
</feature>
<keyword evidence="1" id="KW-0479">Metal-binding</keyword>
<comment type="caution">
    <text evidence="3">The sequence shown here is derived from an EMBL/GenBank/DDBJ whole genome shotgun (WGS) entry which is preliminary data.</text>
</comment>
<keyword evidence="3" id="KW-0378">Hydrolase</keyword>
<keyword evidence="4" id="KW-1185">Reference proteome</keyword>
<feature type="binding site" evidence="1">
    <location>
        <position position="357"/>
    </location>
    <ligand>
        <name>Mg(2+)</name>
        <dbReference type="ChEBI" id="CHEBI:18420"/>
        <label>1</label>
    </ligand>
</feature>
<dbReference type="OrthoDB" id="2822542at2"/>
<dbReference type="GO" id="GO:0046872">
    <property type="term" value="F:metal ion binding"/>
    <property type="evidence" value="ECO:0007669"/>
    <property type="project" value="UniProtKB-KW"/>
</dbReference>
<dbReference type="InterPro" id="IPR036705">
    <property type="entry name" value="Ribosyl_crysJ1_sf"/>
</dbReference>
<dbReference type="Pfam" id="PF03747">
    <property type="entry name" value="ADP_ribosyl_GH"/>
    <property type="match status" value="1"/>
</dbReference>
<accession>A0A2P8CMS6</accession>
<evidence type="ECO:0000256" key="1">
    <source>
        <dbReference type="PIRSR" id="PIRSR605502-1"/>
    </source>
</evidence>
<comment type="cofactor">
    <cofactor evidence="1">
        <name>Mg(2+)</name>
        <dbReference type="ChEBI" id="CHEBI:18420"/>
    </cofactor>
    <text evidence="1">Binds 2 magnesium ions per subunit.</text>
</comment>
<feature type="compositionally biased region" description="Gly residues" evidence="2">
    <location>
        <begin position="233"/>
        <end position="243"/>
    </location>
</feature>
<dbReference type="Proteomes" id="UP000240542">
    <property type="component" value="Unassembled WGS sequence"/>
</dbReference>
<dbReference type="SUPFAM" id="SSF101478">
    <property type="entry name" value="ADP-ribosylglycohydrolase"/>
    <property type="match status" value="1"/>
</dbReference>
<dbReference type="EMBL" id="PYGA01000035">
    <property type="protein sequence ID" value="PSK86240.1"/>
    <property type="molecule type" value="Genomic_DNA"/>
</dbReference>
<dbReference type="GO" id="GO:0016787">
    <property type="term" value="F:hydrolase activity"/>
    <property type="evidence" value="ECO:0007669"/>
    <property type="project" value="UniProtKB-KW"/>
</dbReference>
<sequence length="419" mass="41357">MTTGEEPRGERHPAADRIRGAFAGTAIGDAAGWPSARHRFGLLAPWTRRLGRELDLFAEEHRVTSLPVPFALNQPVAPLAMGPSDDAEWLVWTALGIDTDRTDAFTALLDRTDLRARISVRSALDNLALGKRPPHSGHDNPHHFDDAAAVRAVAFGAAHPGDPDRAAERAAVDAEVTNSGDGVSAARAMAAAVAVAGGGGTTAEALGAGLARLPDGSAIRAVADEALAAALGGGAGAAPGSGTGTDRNRIAGGEESTAGAEVSAAGGEESAAGAEVSAAVAGLAAGDTGLWERARAASGVDPFGLLPALEDVCCDHVYSYGTAASATVPAAFALAAAADGALAPAVSAAACLAALADSAPALAGALTGALGGYAALAPAWRERVGVLAGCCLPELAGTDLMDVADTVASGIRSGTAGTH</sequence>
<dbReference type="InterPro" id="IPR005502">
    <property type="entry name" value="Ribosyl_crysJ1"/>
</dbReference>
<feature type="compositionally biased region" description="Low complexity" evidence="2">
    <location>
        <begin position="251"/>
        <end position="266"/>
    </location>
</feature>
<evidence type="ECO:0000256" key="2">
    <source>
        <dbReference type="SAM" id="MobiDB-lite"/>
    </source>
</evidence>
<evidence type="ECO:0000313" key="4">
    <source>
        <dbReference type="Proteomes" id="UP000240542"/>
    </source>
</evidence>
<dbReference type="Gene3D" id="1.10.4080.10">
    <property type="entry name" value="ADP-ribosylation/Crystallin J1"/>
    <property type="match status" value="1"/>
</dbReference>
<evidence type="ECO:0000313" key="3">
    <source>
        <dbReference type="EMBL" id="PSK86240.1"/>
    </source>
</evidence>
<feature type="region of interest" description="Disordered" evidence="2">
    <location>
        <begin position="233"/>
        <end position="266"/>
    </location>
</feature>
<organism evidence="3 4">
    <name type="scientific">Murinocardiopsis flavida</name>
    <dbReference type="NCBI Taxonomy" id="645275"/>
    <lineage>
        <taxon>Bacteria</taxon>
        <taxon>Bacillati</taxon>
        <taxon>Actinomycetota</taxon>
        <taxon>Actinomycetes</taxon>
        <taxon>Streptosporangiales</taxon>
        <taxon>Nocardiopsidaceae</taxon>
        <taxon>Murinocardiopsis</taxon>
    </lineage>
</organism>
<reference evidence="3 4" key="1">
    <citation type="submission" date="2018-03" db="EMBL/GenBank/DDBJ databases">
        <title>Genomic Encyclopedia of Archaeal and Bacterial Type Strains, Phase II (KMG-II): from individual species to whole genera.</title>
        <authorList>
            <person name="Goeker M."/>
        </authorList>
    </citation>
    <scope>NUCLEOTIDE SEQUENCE [LARGE SCALE GENOMIC DNA]</scope>
    <source>
        <strain evidence="3 4">DSM 45312</strain>
    </source>
</reference>
<proteinExistence type="predicted"/>
<dbReference type="AlphaFoldDB" id="A0A2P8CMS6"/>
<name>A0A2P8CMS6_9ACTN</name>
<gene>
    <name evidence="3" type="ORF">CLV63_1359</name>
</gene>
<keyword evidence="1" id="KW-0460">Magnesium</keyword>
<protein>
    <submittedName>
        <fullName evidence="3">ADP-ribosylglycohydrolase</fullName>
    </submittedName>
</protein>